<evidence type="ECO:0000313" key="1">
    <source>
        <dbReference type="EMBL" id="UPT85796.1"/>
    </source>
</evidence>
<dbReference type="RefSeq" id="WP_224580645.1">
    <property type="nucleotide sequence ID" value="NZ_CP096251.1"/>
</dbReference>
<sequence>MARKSVARSAETTPVLATQPELTPVAPNAAGIPAKIASAPTITVKRLPEFQLIALPTSINLALNFN</sequence>
<name>A0A8T5V9A4_9BRAD</name>
<dbReference type="EMBL" id="CP096255">
    <property type="protein sequence ID" value="UPT85796.1"/>
    <property type="molecule type" value="Genomic_DNA"/>
</dbReference>
<reference evidence="1" key="2">
    <citation type="submission" date="2022-04" db="EMBL/GenBank/DDBJ databases">
        <authorList>
            <person name="Bromfield E.S.P."/>
            <person name="Cloutier S."/>
        </authorList>
    </citation>
    <scope>NUCLEOTIDE SEQUENCE</scope>
    <source>
        <strain evidence="1">1S5</strain>
    </source>
</reference>
<protein>
    <submittedName>
        <fullName evidence="1">Uncharacterized protein</fullName>
    </submittedName>
</protein>
<dbReference type="Proteomes" id="UP000551709">
    <property type="component" value="Chromosome"/>
</dbReference>
<dbReference type="AlphaFoldDB" id="A0A8T5V9A4"/>
<gene>
    <name evidence="1" type="ORF">HAP41_0000036770</name>
</gene>
<organism evidence="1 2">
    <name type="scientific">Bradyrhizobium barranii subsp. apii</name>
    <dbReference type="NCBI Taxonomy" id="2819348"/>
    <lineage>
        <taxon>Bacteria</taxon>
        <taxon>Pseudomonadati</taxon>
        <taxon>Pseudomonadota</taxon>
        <taxon>Alphaproteobacteria</taxon>
        <taxon>Hyphomicrobiales</taxon>
        <taxon>Nitrobacteraceae</taxon>
        <taxon>Bradyrhizobium</taxon>
        <taxon>Bradyrhizobium barranii</taxon>
    </lineage>
</organism>
<accession>A0A8T5V9A4</accession>
<proteinExistence type="predicted"/>
<reference evidence="1" key="1">
    <citation type="journal article" date="2017" name="Syst. Appl. Microbiol.">
        <title>Soybeans inoculated with root zone soils of Canadian native legumes harbour diverse and novel Bradyrhizobium spp. that possess agricultural potential.</title>
        <authorList>
            <person name="Bromfield E.S.P."/>
            <person name="Cloutier S."/>
            <person name="Tambong J.T."/>
            <person name="Tran Thi T.V."/>
        </authorList>
    </citation>
    <scope>NUCLEOTIDE SEQUENCE</scope>
    <source>
        <strain evidence="1">1S5</strain>
    </source>
</reference>
<evidence type="ECO:0000313" key="2">
    <source>
        <dbReference type="Proteomes" id="UP000551709"/>
    </source>
</evidence>